<proteinExistence type="inferred from homology"/>
<dbReference type="Proteomes" id="UP001301140">
    <property type="component" value="Unassembled WGS sequence"/>
</dbReference>
<dbReference type="SUPFAM" id="SSF51419">
    <property type="entry name" value="PLP-binding barrel"/>
    <property type="match status" value="1"/>
</dbReference>
<evidence type="ECO:0000256" key="1">
    <source>
        <dbReference type="ARBA" id="ARBA00001933"/>
    </source>
</evidence>
<feature type="domain" description="Orn/DAP/Arg decarboxylase 2 C-terminal" evidence="9">
    <location>
        <begin position="29"/>
        <end position="370"/>
    </location>
</feature>
<keyword evidence="2 5" id="KW-0210">Decarboxylase</keyword>
<dbReference type="Gene3D" id="2.40.37.10">
    <property type="entry name" value="Lyase, Ornithine Decarboxylase, Chain A, domain 1"/>
    <property type="match status" value="1"/>
</dbReference>
<dbReference type="InterPro" id="IPR029066">
    <property type="entry name" value="PLP-binding_barrel"/>
</dbReference>
<comment type="cofactor">
    <cofactor evidence="1 5 7 8">
        <name>pyridoxal 5'-phosphate</name>
        <dbReference type="ChEBI" id="CHEBI:597326"/>
    </cofactor>
</comment>
<evidence type="ECO:0000256" key="7">
    <source>
        <dbReference type="PIRSR" id="PIRSR600183-50"/>
    </source>
</evidence>
<evidence type="ECO:0000259" key="9">
    <source>
        <dbReference type="Pfam" id="PF00278"/>
    </source>
</evidence>
<dbReference type="InterPro" id="IPR022657">
    <property type="entry name" value="De-COase2_CS"/>
</dbReference>
<feature type="binding site" evidence="5">
    <location>
        <begin position="272"/>
        <end position="275"/>
    </location>
    <ligand>
        <name>pyridoxal 5'-phosphate</name>
        <dbReference type="ChEBI" id="CHEBI:597326"/>
    </ligand>
</feature>
<dbReference type="InterPro" id="IPR022644">
    <property type="entry name" value="De-COase2_N"/>
</dbReference>
<dbReference type="InterPro" id="IPR000183">
    <property type="entry name" value="Orn/DAP/Arg_de-COase"/>
</dbReference>
<dbReference type="AlphaFoldDB" id="A0AAP3XSZ5"/>
<dbReference type="GO" id="GO:0008836">
    <property type="term" value="F:diaminopimelate decarboxylase activity"/>
    <property type="evidence" value="ECO:0007669"/>
    <property type="project" value="UniProtKB-UniRule"/>
</dbReference>
<comment type="subunit">
    <text evidence="5">Homodimer.</text>
</comment>
<keyword evidence="5 8" id="KW-0457">Lysine biosynthesis</keyword>
<feature type="domain" description="Orn/DAP/Arg decarboxylase 2 N-terminal" evidence="10">
    <location>
        <begin position="36"/>
        <end position="279"/>
    </location>
</feature>
<dbReference type="HAMAP" id="MF_02120">
    <property type="entry name" value="LysA"/>
    <property type="match status" value="1"/>
</dbReference>
<evidence type="ECO:0000259" key="10">
    <source>
        <dbReference type="Pfam" id="PF02784"/>
    </source>
</evidence>
<dbReference type="InterPro" id="IPR009006">
    <property type="entry name" value="Ala_racemase/Decarboxylase_C"/>
</dbReference>
<gene>
    <name evidence="5 11" type="primary">lysA</name>
    <name evidence="11" type="ORF">PZ740_13910</name>
</gene>
<dbReference type="RefSeq" id="WP_327789957.1">
    <property type="nucleotide sequence ID" value="NZ_JARGEQ010000135.1"/>
</dbReference>
<dbReference type="PANTHER" id="PTHR43727">
    <property type="entry name" value="DIAMINOPIMELATE DECARBOXYLASE"/>
    <property type="match status" value="1"/>
</dbReference>
<feature type="binding site" evidence="5">
    <location>
        <position position="275"/>
    </location>
    <ligand>
        <name>substrate</name>
    </ligand>
</feature>
<evidence type="ECO:0000256" key="4">
    <source>
        <dbReference type="ARBA" id="ARBA00023239"/>
    </source>
</evidence>
<feature type="binding site" evidence="5">
    <location>
        <position position="238"/>
    </location>
    <ligand>
        <name>pyridoxal 5'-phosphate</name>
        <dbReference type="ChEBI" id="CHEBI:597326"/>
    </ligand>
</feature>
<dbReference type="CDD" id="cd06828">
    <property type="entry name" value="PLPDE_III_DapDC"/>
    <property type="match status" value="1"/>
</dbReference>
<dbReference type="InterPro" id="IPR022653">
    <property type="entry name" value="De-COase2_pyr-phos_BS"/>
</dbReference>
<name>A0AAP3XSZ5_9PROT</name>
<keyword evidence="3 5" id="KW-0663">Pyridoxal phosphate</keyword>
<evidence type="ECO:0000256" key="3">
    <source>
        <dbReference type="ARBA" id="ARBA00022898"/>
    </source>
</evidence>
<dbReference type="InterPro" id="IPR002986">
    <property type="entry name" value="DAP_deCOOHase_LysA"/>
</dbReference>
<feature type="binding site" evidence="5">
    <location>
        <position position="372"/>
    </location>
    <ligand>
        <name>substrate</name>
    </ligand>
</feature>
<dbReference type="InterPro" id="IPR022643">
    <property type="entry name" value="De-COase2_C"/>
</dbReference>
<dbReference type="PANTHER" id="PTHR43727:SF2">
    <property type="entry name" value="GROUP IV DECARBOXYLASE"/>
    <property type="match status" value="1"/>
</dbReference>
<dbReference type="PRINTS" id="PR01181">
    <property type="entry name" value="DAPDCRBXLASE"/>
</dbReference>
<comment type="caution">
    <text evidence="11">The sequence shown here is derived from an EMBL/GenBank/DDBJ whole genome shotgun (WGS) entry which is preliminary data.</text>
</comment>
<dbReference type="GO" id="GO:0009089">
    <property type="term" value="P:lysine biosynthetic process via diaminopimelate"/>
    <property type="evidence" value="ECO:0007669"/>
    <property type="project" value="UniProtKB-UniRule"/>
</dbReference>
<dbReference type="PROSITE" id="PS00879">
    <property type="entry name" value="ODR_DC_2_2"/>
    <property type="match status" value="1"/>
</dbReference>
<feature type="binding site" evidence="5">
    <location>
        <position position="372"/>
    </location>
    <ligand>
        <name>pyridoxal 5'-phosphate</name>
        <dbReference type="ChEBI" id="CHEBI:597326"/>
    </ligand>
</feature>
<evidence type="ECO:0000256" key="8">
    <source>
        <dbReference type="RuleBase" id="RU003738"/>
    </source>
</evidence>
<dbReference type="EC" id="4.1.1.20" evidence="5 6"/>
<organism evidence="11 12">
    <name type="scientific">Marinimicrococcus flavescens</name>
    <dbReference type="NCBI Taxonomy" id="3031815"/>
    <lineage>
        <taxon>Bacteria</taxon>
        <taxon>Pseudomonadati</taxon>
        <taxon>Pseudomonadota</taxon>
        <taxon>Alphaproteobacteria</taxon>
        <taxon>Geminicoccales</taxon>
        <taxon>Geminicoccaceae</taxon>
        <taxon>Marinimicrococcus</taxon>
    </lineage>
</organism>
<sequence>MPFGYHQGRLHCEGVALEEIAAAAGTPVYVYSAGAMRSRLHALQRAFAGQRAMFCYALKANHNLAVVRLLAGEGAGADTVSGGEVMRALKAGVPPERIVLAGVAKADEEIRLALASGILQLNVESVPELRRISAIAQAMGTTASVAIRVNPDVAAATHDKISTGRKQDKFGIAYETAPEIYALAASLPGVRPEGLHMHIGSQITTLEPFEKAYGRGVALFRTLREQGLPMRRLDLGGGFGVRYLHESAIDPEALAALVGRLTAGLDCELLFEPGRYLVAEAGVLVAAVIYVKEAQDRRFVILDAGMNTLMRPALYGARHDLLPLREAPAGTHLQPADVVGPICESSDVFGRDYHLPPMAPGALVAFTTAGAYGAVMASDYNSRPAPAEVLVDGGRFDVIRERRLPEEQFAGERIPDWLASGAPAG</sequence>
<evidence type="ECO:0000256" key="6">
    <source>
        <dbReference type="NCBIfam" id="TIGR01048"/>
    </source>
</evidence>
<feature type="binding site" evidence="5">
    <location>
        <position position="311"/>
    </location>
    <ligand>
        <name>substrate</name>
    </ligand>
</feature>
<dbReference type="NCBIfam" id="TIGR01048">
    <property type="entry name" value="lysA"/>
    <property type="match status" value="1"/>
</dbReference>
<evidence type="ECO:0000256" key="5">
    <source>
        <dbReference type="HAMAP-Rule" id="MF_02120"/>
    </source>
</evidence>
<comment type="function">
    <text evidence="5">Specifically catalyzes the decarboxylation of meso-diaminopimelate (meso-DAP) to L-lysine.</text>
</comment>
<feature type="binding site" evidence="5">
    <location>
        <position position="315"/>
    </location>
    <ligand>
        <name>substrate</name>
    </ligand>
</feature>
<evidence type="ECO:0000313" key="12">
    <source>
        <dbReference type="Proteomes" id="UP001301140"/>
    </source>
</evidence>
<comment type="similarity">
    <text evidence="5">Belongs to the Orn/Lys/Arg decarboxylase class-II family. LysA subfamily.</text>
</comment>
<evidence type="ECO:0000313" key="11">
    <source>
        <dbReference type="EMBL" id="MDF1587479.1"/>
    </source>
</evidence>
<dbReference type="GO" id="GO:0030170">
    <property type="term" value="F:pyridoxal phosphate binding"/>
    <property type="evidence" value="ECO:0007669"/>
    <property type="project" value="UniProtKB-UniRule"/>
</dbReference>
<dbReference type="Pfam" id="PF00278">
    <property type="entry name" value="Orn_DAP_Arg_deC"/>
    <property type="match status" value="1"/>
</dbReference>
<dbReference type="Gene3D" id="3.20.20.10">
    <property type="entry name" value="Alanine racemase"/>
    <property type="match status" value="1"/>
</dbReference>
<dbReference type="PROSITE" id="PS00878">
    <property type="entry name" value="ODR_DC_2_1"/>
    <property type="match status" value="1"/>
</dbReference>
<evidence type="ECO:0000256" key="2">
    <source>
        <dbReference type="ARBA" id="ARBA00022793"/>
    </source>
</evidence>
<keyword evidence="5" id="KW-0028">Amino-acid biosynthesis</keyword>
<dbReference type="SUPFAM" id="SSF50621">
    <property type="entry name" value="Alanine racemase C-terminal domain-like"/>
    <property type="match status" value="1"/>
</dbReference>
<comment type="pathway">
    <text evidence="5 8">Amino-acid biosynthesis; L-lysine biosynthesis via DAP pathway; L-lysine from DL-2,6-diaminopimelate: step 1/1.</text>
</comment>
<feature type="active site" description="Proton donor" evidence="7">
    <location>
        <position position="343"/>
    </location>
</feature>
<keyword evidence="12" id="KW-1185">Reference proteome</keyword>
<protein>
    <recommendedName>
        <fullName evidence="5 6">Diaminopimelate decarboxylase</fullName>
        <shortName evidence="5">DAP decarboxylase</shortName>
        <shortName evidence="5">DAPDC</shortName>
        <ecNumber evidence="5 6">4.1.1.20</ecNumber>
    </recommendedName>
</protein>
<keyword evidence="4 5" id="KW-0456">Lyase</keyword>
<comment type="catalytic activity">
    <reaction evidence="5 8">
        <text>meso-2,6-diaminopimelate + H(+) = L-lysine + CO2</text>
        <dbReference type="Rhea" id="RHEA:15101"/>
        <dbReference type="ChEBI" id="CHEBI:15378"/>
        <dbReference type="ChEBI" id="CHEBI:16526"/>
        <dbReference type="ChEBI" id="CHEBI:32551"/>
        <dbReference type="ChEBI" id="CHEBI:57791"/>
        <dbReference type="EC" id="4.1.1.20"/>
    </reaction>
</comment>
<dbReference type="EMBL" id="JARGEQ010000135">
    <property type="protein sequence ID" value="MDF1587479.1"/>
    <property type="molecule type" value="Genomic_DNA"/>
</dbReference>
<reference evidence="11 12" key="1">
    <citation type="submission" date="2023-03" db="EMBL/GenBank/DDBJ databases">
        <title>YIM 152171 draft genome.</title>
        <authorList>
            <person name="Yang Z."/>
        </authorList>
    </citation>
    <scope>NUCLEOTIDE SEQUENCE [LARGE SCALE GENOMIC DNA]</scope>
    <source>
        <strain evidence="11 12">YIM 152171</strain>
    </source>
</reference>
<feature type="binding site" evidence="5">
    <location>
        <position position="344"/>
    </location>
    <ligand>
        <name>substrate</name>
    </ligand>
</feature>
<dbReference type="Pfam" id="PF02784">
    <property type="entry name" value="Orn_Arg_deC_N"/>
    <property type="match status" value="1"/>
</dbReference>
<dbReference type="PRINTS" id="PR01179">
    <property type="entry name" value="ODADCRBXLASE"/>
</dbReference>
<feature type="modified residue" description="N6-(pyridoxal phosphate)lysine" evidence="5 7">
    <location>
        <position position="59"/>
    </location>
</feature>
<dbReference type="FunFam" id="3.20.20.10:FF:000003">
    <property type="entry name" value="Diaminopimelate decarboxylase"/>
    <property type="match status" value="1"/>
</dbReference>
<accession>A0AAP3XSZ5</accession>